<evidence type="ECO:0000313" key="6">
    <source>
        <dbReference type="Proteomes" id="UP000316270"/>
    </source>
</evidence>
<dbReference type="Gene3D" id="1.20.5.170">
    <property type="match status" value="1"/>
</dbReference>
<accession>A0A517L3C2</accession>
<evidence type="ECO:0000313" key="5">
    <source>
        <dbReference type="EMBL" id="QDS70126.1"/>
    </source>
</evidence>
<protein>
    <recommendedName>
        <fullName evidence="7">Swi5-domain-containing protein</fullName>
    </recommendedName>
</protein>
<dbReference type="InterPro" id="IPR010760">
    <property type="entry name" value="DNA-repair_Swi5"/>
</dbReference>
<dbReference type="Proteomes" id="UP000316270">
    <property type="component" value="Chromosome 4"/>
</dbReference>
<comment type="similarity">
    <text evidence="1">Belongs to the SWI5/SAE3 family.</text>
</comment>
<keyword evidence="6" id="KW-1185">Reference proteome</keyword>
<evidence type="ECO:0008006" key="7">
    <source>
        <dbReference type="Google" id="ProtNLM"/>
    </source>
</evidence>
<evidence type="ECO:0000256" key="1">
    <source>
        <dbReference type="ARBA" id="ARBA00008060"/>
    </source>
</evidence>
<reference evidence="5 6" key="1">
    <citation type="submission" date="2019-07" db="EMBL/GenBank/DDBJ databases">
        <title>Finished genome of Venturia effusa.</title>
        <authorList>
            <person name="Young C.A."/>
            <person name="Cox M.P."/>
            <person name="Ganley A.R.D."/>
            <person name="David W.J."/>
        </authorList>
    </citation>
    <scope>NUCLEOTIDE SEQUENCE [LARGE SCALE GENOMIC DNA]</scope>
    <source>
        <strain evidence="6">albino</strain>
    </source>
</reference>
<feature type="region of interest" description="Disordered" evidence="4">
    <location>
        <begin position="265"/>
        <end position="338"/>
    </location>
</feature>
<name>A0A517L3C2_9PEZI</name>
<feature type="region of interest" description="Disordered" evidence="4">
    <location>
        <begin position="1"/>
        <end position="95"/>
    </location>
</feature>
<dbReference type="GO" id="GO:0034974">
    <property type="term" value="C:Swi5-Swi2 complex"/>
    <property type="evidence" value="ECO:0007669"/>
    <property type="project" value="TreeGrafter"/>
</dbReference>
<dbReference type="STRING" id="50376.A0A517L3C2"/>
<dbReference type="PANTHER" id="PTHR28529">
    <property type="entry name" value="DNA REPAIR PROTEIN SWI5 HOMOLOG"/>
    <property type="match status" value="1"/>
</dbReference>
<dbReference type="Pfam" id="PF07061">
    <property type="entry name" value="Swi5"/>
    <property type="match status" value="1"/>
</dbReference>
<gene>
    <name evidence="5" type="ORF">FKW77_005582</name>
</gene>
<dbReference type="EMBL" id="CP042188">
    <property type="protein sequence ID" value="QDS70126.1"/>
    <property type="molecule type" value="Genomic_DNA"/>
</dbReference>
<dbReference type="GO" id="GO:0000709">
    <property type="term" value="P:meiotic joint molecule formation"/>
    <property type="evidence" value="ECO:0007669"/>
    <property type="project" value="TreeGrafter"/>
</dbReference>
<dbReference type="GO" id="GO:0010772">
    <property type="term" value="P:meiotic DNA recombinase assembly involved in reciprocal meiotic recombination"/>
    <property type="evidence" value="ECO:0007669"/>
    <property type="project" value="TreeGrafter"/>
</dbReference>
<evidence type="ECO:0000256" key="2">
    <source>
        <dbReference type="ARBA" id="ARBA00022763"/>
    </source>
</evidence>
<evidence type="ECO:0000256" key="4">
    <source>
        <dbReference type="SAM" id="MobiDB-lite"/>
    </source>
</evidence>
<proteinExistence type="inferred from homology"/>
<keyword evidence="3" id="KW-0234">DNA repair</keyword>
<organism evidence="5 6">
    <name type="scientific">Venturia effusa</name>
    <dbReference type="NCBI Taxonomy" id="50376"/>
    <lineage>
        <taxon>Eukaryota</taxon>
        <taxon>Fungi</taxon>
        <taxon>Dikarya</taxon>
        <taxon>Ascomycota</taxon>
        <taxon>Pezizomycotina</taxon>
        <taxon>Dothideomycetes</taxon>
        <taxon>Pleosporomycetidae</taxon>
        <taxon>Venturiales</taxon>
        <taxon>Venturiaceae</taxon>
        <taxon>Venturia</taxon>
    </lineage>
</organism>
<sequence length="467" mass="50597">MESSMADEASTEKAQPISTPQKQGNATSREIADSDAEDDAMDIDDEKPRQVSAVTSIDQDLCEDPIKGAGSHALHQTQELDPSSPSEPAHVSINAREASYVLGLDADDGTTDKSLEPSEIIAHSPHEEADPEHPVVQVKTTELLFDNEHRTNSNTILEGLEQMQEPDLQASFFKSDGPSHPDEHTKVFMQEERAEPLAAKAESFRDTTTSEWCEGPVQALKGSNTLGETVLSDGMTISHVPTNDVKRCRSPNTLSAEDLILYPSTTAAEPVPGTSQEIRDGAHSPAQDQNKLEAIPDSSISDRAINAPGPAASEQSSQPEASSLKTPQAEQTPEQKRMANLRSRNTALTQTLTSLSQQRNALLHSLSAHLSPYTLADIPSVLKPYRGKIAYTPSTAAHMTPLPAPITPEDDAKLMAEARQAIKDHIGRLHRYNEIRDVGQGLIGMIADQRGKRIVDCMDEFGVEVGD</sequence>
<dbReference type="GO" id="GO:0032798">
    <property type="term" value="C:Swi5-Sfr1 complex"/>
    <property type="evidence" value="ECO:0007669"/>
    <property type="project" value="TreeGrafter"/>
</dbReference>
<feature type="compositionally biased region" description="Polar residues" evidence="4">
    <location>
        <begin position="12"/>
        <end position="28"/>
    </location>
</feature>
<keyword evidence="2" id="KW-0227">DNA damage</keyword>
<feature type="compositionally biased region" description="Polar residues" evidence="4">
    <location>
        <begin position="74"/>
        <end position="86"/>
    </location>
</feature>
<dbReference type="AlphaFoldDB" id="A0A517L3C2"/>
<evidence type="ECO:0000256" key="3">
    <source>
        <dbReference type="ARBA" id="ARBA00023204"/>
    </source>
</evidence>
<dbReference type="OrthoDB" id="255837at2759"/>
<feature type="compositionally biased region" description="Low complexity" evidence="4">
    <location>
        <begin position="310"/>
        <end position="323"/>
    </location>
</feature>
<feature type="compositionally biased region" description="Acidic residues" evidence="4">
    <location>
        <begin position="33"/>
        <end position="45"/>
    </location>
</feature>
<dbReference type="PANTHER" id="PTHR28529:SF2">
    <property type="entry name" value="DNA REPAIR PROTEIN SWI5 HOMOLOG"/>
    <property type="match status" value="1"/>
</dbReference>